<dbReference type="SUPFAM" id="SSF54862">
    <property type="entry name" value="4Fe-4S ferredoxins"/>
    <property type="match status" value="1"/>
</dbReference>
<dbReference type="InterPro" id="IPR017896">
    <property type="entry name" value="4Fe4S_Fe-S-bd"/>
</dbReference>
<dbReference type="Gene3D" id="1.10.1060.10">
    <property type="entry name" value="Alpha-helical ferredoxin"/>
    <property type="match status" value="1"/>
</dbReference>
<dbReference type="PROSITE" id="PS00198">
    <property type="entry name" value="4FE4S_FER_1"/>
    <property type="match status" value="1"/>
</dbReference>
<dbReference type="Proteomes" id="UP000319976">
    <property type="component" value="Chromosome"/>
</dbReference>
<keyword evidence="4" id="KW-0249">Electron transport</keyword>
<keyword evidence="7" id="KW-0472">Membrane</keyword>
<reference evidence="9 10" key="1">
    <citation type="submission" date="2019-02" db="EMBL/GenBank/DDBJ databases">
        <title>Deep-cultivation of Planctomycetes and their phenomic and genomic characterization uncovers novel biology.</title>
        <authorList>
            <person name="Wiegand S."/>
            <person name="Jogler M."/>
            <person name="Boedeker C."/>
            <person name="Pinto D."/>
            <person name="Vollmers J."/>
            <person name="Rivas-Marin E."/>
            <person name="Kohn T."/>
            <person name="Peeters S.H."/>
            <person name="Heuer A."/>
            <person name="Rast P."/>
            <person name="Oberbeckmann S."/>
            <person name="Bunk B."/>
            <person name="Jeske O."/>
            <person name="Meyerdierks A."/>
            <person name="Storesund J.E."/>
            <person name="Kallscheuer N."/>
            <person name="Luecker S."/>
            <person name="Lage O.M."/>
            <person name="Pohl T."/>
            <person name="Merkel B.J."/>
            <person name="Hornburger P."/>
            <person name="Mueller R.-W."/>
            <person name="Bruemmer F."/>
            <person name="Labrenz M."/>
            <person name="Spormann A.M."/>
            <person name="Op den Camp H."/>
            <person name="Overmann J."/>
            <person name="Amann R."/>
            <person name="Jetten M.S.M."/>
            <person name="Mascher T."/>
            <person name="Medema M.H."/>
            <person name="Devos D.P."/>
            <person name="Kaster A.-K."/>
            <person name="Ovreas L."/>
            <person name="Rohde M."/>
            <person name="Galperin M.Y."/>
            <person name="Jogler C."/>
        </authorList>
    </citation>
    <scope>NUCLEOTIDE SEQUENCE [LARGE SCALE GENOMIC DNA]</scope>
    <source>
        <strain evidence="9 10">V22</strain>
    </source>
</reference>
<keyword evidence="7" id="KW-0812">Transmembrane</keyword>
<dbReference type="InterPro" id="IPR009051">
    <property type="entry name" value="Helical_ferredxn"/>
</dbReference>
<dbReference type="InterPro" id="IPR013783">
    <property type="entry name" value="Ig-like_fold"/>
</dbReference>
<keyword evidence="10" id="KW-1185">Reference proteome</keyword>
<keyword evidence="2" id="KW-0004">4Fe-4S</keyword>
<dbReference type="Pfam" id="PF12801">
    <property type="entry name" value="Fer4_5"/>
    <property type="match status" value="1"/>
</dbReference>
<dbReference type="Pfam" id="PF11614">
    <property type="entry name" value="FixG_C"/>
    <property type="match status" value="1"/>
</dbReference>
<name>A0A517T3P1_9PLAN</name>
<dbReference type="GO" id="GO:0005886">
    <property type="term" value="C:plasma membrane"/>
    <property type="evidence" value="ECO:0007669"/>
    <property type="project" value="TreeGrafter"/>
</dbReference>
<dbReference type="EMBL" id="CP036316">
    <property type="protein sequence ID" value="QDT62997.1"/>
    <property type="molecule type" value="Genomic_DNA"/>
</dbReference>
<dbReference type="GO" id="GO:0051539">
    <property type="term" value="F:4 iron, 4 sulfur cluster binding"/>
    <property type="evidence" value="ECO:0007669"/>
    <property type="project" value="UniProtKB-KW"/>
</dbReference>
<dbReference type="GO" id="GO:0046872">
    <property type="term" value="F:metal ion binding"/>
    <property type="evidence" value="ECO:0007669"/>
    <property type="project" value="UniProtKB-KW"/>
</dbReference>
<feature type="transmembrane region" description="Helical" evidence="7">
    <location>
        <begin position="190"/>
        <end position="209"/>
    </location>
</feature>
<dbReference type="InterPro" id="IPR017900">
    <property type="entry name" value="4Fe4S_Fe_S_CS"/>
</dbReference>
<dbReference type="Gene3D" id="2.60.40.10">
    <property type="entry name" value="Immunoglobulins"/>
    <property type="match status" value="1"/>
</dbReference>
<protein>
    <submittedName>
        <fullName evidence="9">Electron transport protein YccM</fullName>
    </submittedName>
</protein>
<dbReference type="PANTHER" id="PTHR30176">
    <property type="entry name" value="FERREDOXIN-TYPE PROTEIN NAPH"/>
    <property type="match status" value="1"/>
</dbReference>
<dbReference type="PANTHER" id="PTHR30176:SF3">
    <property type="entry name" value="FERREDOXIN-TYPE PROTEIN NAPH"/>
    <property type="match status" value="1"/>
</dbReference>
<dbReference type="KEGG" id="chya:V22_01950"/>
<evidence type="ECO:0000256" key="5">
    <source>
        <dbReference type="ARBA" id="ARBA00023004"/>
    </source>
</evidence>
<organism evidence="9 10">
    <name type="scientific">Calycomorphotria hydatis</name>
    <dbReference type="NCBI Taxonomy" id="2528027"/>
    <lineage>
        <taxon>Bacteria</taxon>
        <taxon>Pseudomonadati</taxon>
        <taxon>Planctomycetota</taxon>
        <taxon>Planctomycetia</taxon>
        <taxon>Planctomycetales</taxon>
        <taxon>Planctomycetaceae</taxon>
        <taxon>Calycomorphotria</taxon>
    </lineage>
</organism>
<sequence>MSSLLEPEEHVLSTLEADGSRRWLYPHLSMGHLWHARRIVGYALIAIFVALPYIYINGKPPILLDIPRREFTFFGYTFLPTDTLLLALFMVSVFLTIFLATALFGRVWCGWACPQTVYMEYVYRPIERFFDGTIGRGGKPGRNISGWRRVARYAVYLVISAALAHIFLSYFVGVVTLGRWMTQSPIHHPFPFLVMLGTTGLMLFDFCFFREQLCLIACPYGRFQSVLLDRMSLIVAYDKKRGEPRGKRKAGSEEDLNILGDCIECGACVRTCPTGIDIRDGLQMECIHCTQCVDACDEIMDRVHKPRGLIRYSSQNTIDGNDTSFLRLRTIAYPLVLMLVLSVFSYLLITKKSFDATLLRNFGQPFSMSEDGQVRNSVRLILVNRTDKPATYSVSIADNDQVSFADGGGEIRLEPKETLTEPLLLSAPLDVFKNSASDIEVVVENEQGESRRLPWRLLGPVSN</sequence>
<evidence type="ECO:0000256" key="3">
    <source>
        <dbReference type="ARBA" id="ARBA00022723"/>
    </source>
</evidence>
<keyword evidence="7" id="KW-1133">Transmembrane helix</keyword>
<dbReference type="RefSeq" id="WP_145258960.1">
    <property type="nucleotide sequence ID" value="NZ_CP036316.1"/>
</dbReference>
<keyword evidence="5" id="KW-0408">Iron</keyword>
<evidence type="ECO:0000313" key="9">
    <source>
        <dbReference type="EMBL" id="QDT62997.1"/>
    </source>
</evidence>
<dbReference type="AlphaFoldDB" id="A0A517T3P1"/>
<feature type="transmembrane region" description="Helical" evidence="7">
    <location>
        <begin position="331"/>
        <end position="349"/>
    </location>
</feature>
<feature type="transmembrane region" description="Helical" evidence="7">
    <location>
        <begin position="84"/>
        <end position="109"/>
    </location>
</feature>
<keyword evidence="6" id="KW-0411">Iron-sulfur</keyword>
<evidence type="ECO:0000256" key="1">
    <source>
        <dbReference type="ARBA" id="ARBA00022448"/>
    </source>
</evidence>
<gene>
    <name evidence="9" type="primary">yccM</name>
    <name evidence="9" type="ORF">V22_01950</name>
</gene>
<dbReference type="InterPro" id="IPR032879">
    <property type="entry name" value="FixG_C"/>
</dbReference>
<keyword evidence="1" id="KW-0813">Transport</keyword>
<feature type="domain" description="4Fe-4S ferredoxin-type" evidence="8">
    <location>
        <begin position="252"/>
        <end position="281"/>
    </location>
</feature>
<feature type="transmembrane region" description="Helical" evidence="7">
    <location>
        <begin position="39"/>
        <end position="56"/>
    </location>
</feature>
<dbReference type="NCBIfam" id="TIGR02745">
    <property type="entry name" value="ccoG_rdxA_fixG"/>
    <property type="match status" value="1"/>
</dbReference>
<evidence type="ECO:0000256" key="7">
    <source>
        <dbReference type="SAM" id="Phobius"/>
    </source>
</evidence>
<dbReference type="InterPro" id="IPR014116">
    <property type="entry name" value="Cyt_c_oxidase_cbb3_FixG"/>
</dbReference>
<dbReference type="InterPro" id="IPR051684">
    <property type="entry name" value="Electron_Trans/Redox"/>
</dbReference>
<dbReference type="Pfam" id="PF13746">
    <property type="entry name" value="Fer4_18"/>
    <property type="match status" value="1"/>
</dbReference>
<dbReference type="OrthoDB" id="9786132at2"/>
<accession>A0A517T3P1</accession>
<feature type="transmembrane region" description="Helical" evidence="7">
    <location>
        <begin position="153"/>
        <end position="178"/>
    </location>
</feature>
<evidence type="ECO:0000259" key="8">
    <source>
        <dbReference type="PROSITE" id="PS51379"/>
    </source>
</evidence>
<dbReference type="PROSITE" id="PS51379">
    <property type="entry name" value="4FE4S_FER_2"/>
    <property type="match status" value="1"/>
</dbReference>
<evidence type="ECO:0000256" key="4">
    <source>
        <dbReference type="ARBA" id="ARBA00022982"/>
    </source>
</evidence>
<keyword evidence="3" id="KW-0479">Metal-binding</keyword>
<proteinExistence type="predicted"/>
<evidence type="ECO:0000256" key="2">
    <source>
        <dbReference type="ARBA" id="ARBA00022485"/>
    </source>
</evidence>
<evidence type="ECO:0000313" key="10">
    <source>
        <dbReference type="Proteomes" id="UP000319976"/>
    </source>
</evidence>
<evidence type="ECO:0000256" key="6">
    <source>
        <dbReference type="ARBA" id="ARBA00023014"/>
    </source>
</evidence>